<dbReference type="InterPro" id="IPR006109">
    <property type="entry name" value="G3P_DH_NAD-dep_C"/>
</dbReference>
<proteinExistence type="predicted"/>
<accession>A0A9E2W8X0</accession>
<dbReference type="InterPro" id="IPR011128">
    <property type="entry name" value="G3P_DH_NAD-dep_N"/>
</dbReference>
<evidence type="ECO:0000259" key="5">
    <source>
        <dbReference type="Pfam" id="PF01210"/>
    </source>
</evidence>
<dbReference type="GO" id="GO:0005975">
    <property type="term" value="P:carbohydrate metabolic process"/>
    <property type="evidence" value="ECO:0007669"/>
    <property type="project" value="InterPro"/>
</dbReference>
<feature type="domain" description="Glycerol-3-phosphate dehydrogenase NAD-dependent N-terminal" evidence="5">
    <location>
        <begin position="4"/>
        <end position="160"/>
    </location>
</feature>
<dbReference type="InterPro" id="IPR006168">
    <property type="entry name" value="G3P_DH_NAD-dep"/>
</dbReference>
<keyword evidence="3" id="KW-0594">Phospholipid biosynthesis</keyword>
<dbReference type="AlphaFoldDB" id="A0A9E2W8X0"/>
<name>A0A9E2W8X0_9BACT</name>
<protein>
    <submittedName>
        <fullName evidence="7">NAD(P)-binding domain-containing protein</fullName>
    </submittedName>
</protein>
<dbReference type="EMBL" id="JAHSPG010000013">
    <property type="protein sequence ID" value="MBV4358817.1"/>
    <property type="molecule type" value="Genomic_DNA"/>
</dbReference>
<dbReference type="Pfam" id="PF07479">
    <property type="entry name" value="NAD_Gly3P_dh_C"/>
    <property type="match status" value="1"/>
</dbReference>
<organism evidence="7 8">
    <name type="scientific">Pinibacter aurantiacus</name>
    <dbReference type="NCBI Taxonomy" id="2851599"/>
    <lineage>
        <taxon>Bacteria</taxon>
        <taxon>Pseudomonadati</taxon>
        <taxon>Bacteroidota</taxon>
        <taxon>Chitinophagia</taxon>
        <taxon>Chitinophagales</taxon>
        <taxon>Chitinophagaceae</taxon>
        <taxon>Pinibacter</taxon>
    </lineage>
</organism>
<dbReference type="GO" id="GO:0005829">
    <property type="term" value="C:cytosol"/>
    <property type="evidence" value="ECO:0007669"/>
    <property type="project" value="TreeGrafter"/>
</dbReference>
<gene>
    <name evidence="7" type="ORF">KTO63_16750</name>
</gene>
<evidence type="ECO:0000313" key="8">
    <source>
        <dbReference type="Proteomes" id="UP000812270"/>
    </source>
</evidence>
<evidence type="ECO:0000259" key="6">
    <source>
        <dbReference type="Pfam" id="PF07479"/>
    </source>
</evidence>
<evidence type="ECO:0000256" key="4">
    <source>
        <dbReference type="ARBA" id="ARBA00023264"/>
    </source>
</evidence>
<dbReference type="Proteomes" id="UP000812270">
    <property type="component" value="Unassembled WGS sequence"/>
</dbReference>
<dbReference type="PANTHER" id="PTHR11728">
    <property type="entry name" value="GLYCEROL-3-PHOSPHATE DEHYDROGENASE"/>
    <property type="match status" value="1"/>
</dbReference>
<dbReference type="Pfam" id="PF01210">
    <property type="entry name" value="NAD_Gly3P_dh_N"/>
    <property type="match status" value="1"/>
</dbReference>
<comment type="caution">
    <text evidence="7">The sequence shown here is derived from an EMBL/GenBank/DDBJ whole genome shotgun (WGS) entry which is preliminary data.</text>
</comment>
<dbReference type="RefSeq" id="WP_217792535.1">
    <property type="nucleotide sequence ID" value="NZ_JAHSPG010000013.1"/>
</dbReference>
<keyword evidence="4" id="KW-1208">Phospholipid metabolism</keyword>
<evidence type="ECO:0000256" key="3">
    <source>
        <dbReference type="ARBA" id="ARBA00023209"/>
    </source>
</evidence>
<dbReference type="PANTHER" id="PTHR11728:SF1">
    <property type="entry name" value="GLYCEROL-3-PHOSPHATE DEHYDROGENASE [NAD(+)] 2, CHLOROPLASTIC"/>
    <property type="match status" value="1"/>
</dbReference>
<feature type="domain" description="Glycerol-3-phosphate dehydrogenase NAD-dependent C-terminal" evidence="6">
    <location>
        <begin position="181"/>
        <end position="316"/>
    </location>
</feature>
<keyword evidence="1" id="KW-0444">Lipid biosynthesis</keyword>
<dbReference type="GO" id="GO:0051287">
    <property type="term" value="F:NAD binding"/>
    <property type="evidence" value="ECO:0007669"/>
    <property type="project" value="InterPro"/>
</dbReference>
<dbReference type="GO" id="GO:0047952">
    <property type="term" value="F:glycerol-3-phosphate dehydrogenase [NAD(P)+] activity"/>
    <property type="evidence" value="ECO:0007669"/>
    <property type="project" value="TreeGrafter"/>
</dbReference>
<sequence length="329" mass="36445">MFRNITIIGSGSWATALVKIFSESGIHISWVVRDAALAEQIQECARNTRYLSYVDLNLDFVNPTVDLERAIHSSEMVIFALPSAYLSQAAEAIDPAWIVKKQVVVSIKGFVPGTAMVPSIFIQKKFGLVKPVMVIGGPCHAEEIAIKRNTYVTIAGTDTTNADRLKNSIQVKYINGIVNNDPSGVEYVAILKNIIGIATGIAAGLNYGENFIAVLVSNAMREVNRFLRSVNLLYRDVFDSAYFGDMLVTAYSDLSRNRTLGKLIGRGIKVSQALQAMEMVAEGYRASEELYVLTKNSELHLPIITSVYRILHQHASAFHEFKLIEKQLR</sequence>
<reference evidence="7" key="1">
    <citation type="submission" date="2021-06" db="EMBL/GenBank/DDBJ databases">
        <authorList>
            <person name="Huq M.A."/>
        </authorList>
    </citation>
    <scope>NUCLEOTIDE SEQUENCE</scope>
    <source>
        <strain evidence="7">MAH-26</strain>
    </source>
</reference>
<keyword evidence="8" id="KW-1185">Reference proteome</keyword>
<evidence type="ECO:0000256" key="1">
    <source>
        <dbReference type="ARBA" id="ARBA00022516"/>
    </source>
</evidence>
<dbReference type="PIRSF" id="PIRSF000114">
    <property type="entry name" value="Glycerol-3-P_dh"/>
    <property type="match status" value="1"/>
</dbReference>
<dbReference type="GO" id="GO:0008654">
    <property type="term" value="P:phospholipid biosynthetic process"/>
    <property type="evidence" value="ECO:0007669"/>
    <property type="project" value="UniProtKB-KW"/>
</dbReference>
<evidence type="ECO:0000313" key="7">
    <source>
        <dbReference type="EMBL" id="MBV4358817.1"/>
    </source>
</evidence>
<evidence type="ECO:0000256" key="2">
    <source>
        <dbReference type="ARBA" id="ARBA00023098"/>
    </source>
</evidence>
<dbReference type="GO" id="GO:0046168">
    <property type="term" value="P:glycerol-3-phosphate catabolic process"/>
    <property type="evidence" value="ECO:0007669"/>
    <property type="project" value="InterPro"/>
</dbReference>
<keyword evidence="2" id="KW-0443">Lipid metabolism</keyword>
<dbReference type="PROSITE" id="PS00957">
    <property type="entry name" value="NAD_G3PDH"/>
    <property type="match status" value="1"/>
</dbReference>